<dbReference type="SUPFAM" id="SSF54001">
    <property type="entry name" value="Cysteine proteinases"/>
    <property type="match status" value="1"/>
</dbReference>
<dbReference type="InterPro" id="IPR036871">
    <property type="entry name" value="PX_dom_sf"/>
</dbReference>
<dbReference type="InterPro" id="IPR038765">
    <property type="entry name" value="Papain-like_cys_pep_sf"/>
</dbReference>
<accession>A0A1W0A5D4</accession>
<dbReference type="SMART" id="SM00312">
    <property type="entry name" value="PX"/>
    <property type="match status" value="1"/>
</dbReference>
<evidence type="ECO:0000313" key="3">
    <source>
        <dbReference type="Proteomes" id="UP000243217"/>
    </source>
</evidence>
<dbReference type="CDD" id="cd06093">
    <property type="entry name" value="PX_domain"/>
    <property type="match status" value="1"/>
</dbReference>
<feature type="domain" description="PX" evidence="1">
    <location>
        <begin position="258"/>
        <end position="369"/>
    </location>
</feature>
<dbReference type="GO" id="GO:0035091">
    <property type="term" value="F:phosphatidylinositol binding"/>
    <property type="evidence" value="ECO:0007669"/>
    <property type="project" value="InterPro"/>
</dbReference>
<dbReference type="Gene3D" id="3.90.1720.10">
    <property type="entry name" value="endopeptidase domain like (from Nostoc punctiforme)"/>
    <property type="match status" value="1"/>
</dbReference>
<gene>
    <name evidence="2" type="ORF">THRCLA_02452</name>
</gene>
<comment type="caution">
    <text evidence="2">The sequence shown here is derived from an EMBL/GenBank/DDBJ whole genome shotgun (WGS) entry which is preliminary data.</text>
</comment>
<dbReference type="PANTHER" id="PTHR47112:SF1">
    <property type="entry name" value="PX DOMAIN-CONTAINING PROTEIN"/>
    <property type="match status" value="1"/>
</dbReference>
<dbReference type="PROSITE" id="PS50195">
    <property type="entry name" value="PX"/>
    <property type="match status" value="1"/>
</dbReference>
<dbReference type="SUPFAM" id="SSF64268">
    <property type="entry name" value="PX domain"/>
    <property type="match status" value="1"/>
</dbReference>
<dbReference type="Proteomes" id="UP000243217">
    <property type="component" value="Unassembled WGS sequence"/>
</dbReference>
<dbReference type="OrthoDB" id="289113at2759"/>
<evidence type="ECO:0000313" key="2">
    <source>
        <dbReference type="EMBL" id="OQS05401.1"/>
    </source>
</evidence>
<sequence>MQSVLIQMNDAGWNLRLESSNCKVACLPVGLLKKIVVLYLRGRQNGAKVLKKENATRNVLNSSLSASPPKESEANVSDNIAKDNQQLLGEAPNQQKKTEINILQDTYVINGTTDLEGDAEIKLFMVETQNGISALNIIHMQFRDNTWIDIIVNSEYELDINAQNPLLIEKNYLFQLQLCCEDQAYCTCPDKLKKIIWRREENVCLNEIALKRKPPPYRPELGYVMVDHTCNSKCEELVPILYLQLIPIASAVPDEFELSILSSKKVKDLSDAVYTVNPMYYIEVCYGELKWQARRRYNDFARLHYGLYSEMKIVLPTFPPKTWLRNVDEDFVQDRKVALNDYLQRIVSMPDVIESVSFLSFVGALSTTWFEHNRLSGVARDTIHIRILNHVVDAGDIILFRSKNAVSSVQRTITGAEWDHVGMIIEVPNSRQRYQILEATGDGVTLYPLIPRLLAYFPCFTSYMALRKLRIPPTMERFELRDRLLEFSQRVEGKPYIMTIGKLVNQEESNAKLSGFFCSELIAAALKYVGLMHTDLASSCFWPGCFSTGGQVDKELNYRGAYYEPETIIDCRVLEVSMTNRSRFRGTIFTSTKN</sequence>
<dbReference type="Gene3D" id="3.30.1520.10">
    <property type="entry name" value="Phox-like domain"/>
    <property type="match status" value="1"/>
</dbReference>
<dbReference type="Pfam" id="PF00787">
    <property type="entry name" value="PX"/>
    <property type="match status" value="1"/>
</dbReference>
<proteinExistence type="predicted"/>
<dbReference type="InterPro" id="IPR001683">
    <property type="entry name" value="PX_dom"/>
</dbReference>
<dbReference type="AlphaFoldDB" id="A0A1W0A5D4"/>
<dbReference type="PANTHER" id="PTHR47112">
    <property type="entry name" value="PX DOMAIN-CONTAINING PROTEIN"/>
    <property type="match status" value="1"/>
</dbReference>
<reference evidence="2 3" key="1">
    <citation type="journal article" date="2014" name="Genome Biol. Evol.">
        <title>The secreted proteins of Achlya hypogyna and Thraustotheca clavata identify the ancestral oomycete secretome and reveal gene acquisitions by horizontal gene transfer.</title>
        <authorList>
            <person name="Misner I."/>
            <person name="Blouin N."/>
            <person name="Leonard G."/>
            <person name="Richards T.A."/>
            <person name="Lane C.E."/>
        </authorList>
    </citation>
    <scope>NUCLEOTIDE SEQUENCE [LARGE SCALE GENOMIC DNA]</scope>
    <source>
        <strain evidence="2 3">ATCC 34112</strain>
    </source>
</reference>
<dbReference type="EMBL" id="JNBS01000459">
    <property type="protein sequence ID" value="OQS05401.1"/>
    <property type="molecule type" value="Genomic_DNA"/>
</dbReference>
<evidence type="ECO:0000259" key="1">
    <source>
        <dbReference type="PROSITE" id="PS50195"/>
    </source>
</evidence>
<name>A0A1W0A5D4_9STRA</name>
<keyword evidence="3" id="KW-1185">Reference proteome</keyword>
<organism evidence="2 3">
    <name type="scientific">Thraustotheca clavata</name>
    <dbReference type="NCBI Taxonomy" id="74557"/>
    <lineage>
        <taxon>Eukaryota</taxon>
        <taxon>Sar</taxon>
        <taxon>Stramenopiles</taxon>
        <taxon>Oomycota</taxon>
        <taxon>Saprolegniomycetes</taxon>
        <taxon>Saprolegniales</taxon>
        <taxon>Achlyaceae</taxon>
        <taxon>Thraustotheca</taxon>
    </lineage>
</organism>
<protein>
    <submittedName>
        <fullName evidence="2">Ribonuclease H2 subunit A</fullName>
    </submittedName>
</protein>